<dbReference type="Gene3D" id="3.90.230.10">
    <property type="entry name" value="Creatinase/methionine aminopeptidase superfamily"/>
    <property type="match status" value="1"/>
</dbReference>
<organism evidence="3 4">
    <name type="scientific">Weissella coleopterorum</name>
    <dbReference type="NCBI Taxonomy" id="2714949"/>
    <lineage>
        <taxon>Bacteria</taxon>
        <taxon>Bacillati</taxon>
        <taxon>Bacillota</taxon>
        <taxon>Bacilli</taxon>
        <taxon>Lactobacillales</taxon>
        <taxon>Lactobacillaceae</taxon>
        <taxon>Weissella</taxon>
    </lineage>
</organism>
<dbReference type="PANTHER" id="PTHR46112:SF3">
    <property type="entry name" value="AMINOPEPTIDASE YPDF"/>
    <property type="match status" value="1"/>
</dbReference>
<evidence type="ECO:0000259" key="1">
    <source>
        <dbReference type="Pfam" id="PF00557"/>
    </source>
</evidence>
<name>A0A6G8B1S3_9LACO</name>
<dbReference type="SUPFAM" id="SSF53092">
    <property type="entry name" value="Creatinase/prolidase N-terminal domain"/>
    <property type="match status" value="1"/>
</dbReference>
<dbReference type="InterPro" id="IPR000994">
    <property type="entry name" value="Pept_M24"/>
</dbReference>
<reference evidence="3 4" key="1">
    <citation type="submission" date="2020-03" db="EMBL/GenBank/DDBJ databases">
        <title>Weissella sp. nov., isolated from Cybister lewisianus.</title>
        <authorList>
            <person name="Hyun D.-W."/>
            <person name="Bae J.-W."/>
        </authorList>
    </citation>
    <scope>NUCLEOTIDE SEQUENCE [LARGE SCALE GENOMIC DNA]</scope>
    <source>
        <strain evidence="3 4">HDW19</strain>
    </source>
</reference>
<dbReference type="InterPro" id="IPR036005">
    <property type="entry name" value="Creatinase/aminopeptidase-like"/>
</dbReference>
<evidence type="ECO:0000313" key="3">
    <source>
        <dbReference type="EMBL" id="QIL51083.1"/>
    </source>
</evidence>
<dbReference type="GO" id="GO:0004177">
    <property type="term" value="F:aminopeptidase activity"/>
    <property type="evidence" value="ECO:0007669"/>
    <property type="project" value="UniProtKB-KW"/>
</dbReference>
<evidence type="ECO:0000259" key="2">
    <source>
        <dbReference type="Pfam" id="PF01321"/>
    </source>
</evidence>
<dbReference type="CDD" id="cd01092">
    <property type="entry name" value="APP-like"/>
    <property type="match status" value="1"/>
</dbReference>
<dbReference type="Proteomes" id="UP000500741">
    <property type="component" value="Chromosome"/>
</dbReference>
<dbReference type="Gene3D" id="3.40.350.10">
    <property type="entry name" value="Creatinase/prolidase N-terminal domain"/>
    <property type="match status" value="1"/>
</dbReference>
<dbReference type="AlphaFoldDB" id="A0A6G8B1S3"/>
<evidence type="ECO:0000313" key="4">
    <source>
        <dbReference type="Proteomes" id="UP000500741"/>
    </source>
</evidence>
<dbReference type="RefSeq" id="WP_166011321.1">
    <property type="nucleotide sequence ID" value="NZ_CP049888.1"/>
</dbReference>
<dbReference type="PANTHER" id="PTHR46112">
    <property type="entry name" value="AMINOPEPTIDASE"/>
    <property type="match status" value="1"/>
</dbReference>
<feature type="domain" description="Creatinase N-terminal" evidence="2">
    <location>
        <begin position="5"/>
        <end position="137"/>
    </location>
</feature>
<accession>A0A6G8B1S3</accession>
<feature type="domain" description="Peptidase M24" evidence="1">
    <location>
        <begin position="146"/>
        <end position="346"/>
    </location>
</feature>
<dbReference type="PRINTS" id="PR00599">
    <property type="entry name" value="MAPEPTIDASE"/>
</dbReference>
<dbReference type="Pfam" id="PF01321">
    <property type="entry name" value="Creatinase_N"/>
    <property type="match status" value="1"/>
</dbReference>
<dbReference type="Pfam" id="PF00557">
    <property type="entry name" value="Peptidase_M24"/>
    <property type="match status" value="1"/>
</dbReference>
<dbReference type="KEGG" id="wco:G7084_07125"/>
<dbReference type="SUPFAM" id="SSF55920">
    <property type="entry name" value="Creatinase/aminopeptidase"/>
    <property type="match status" value="1"/>
</dbReference>
<dbReference type="InterPro" id="IPR050659">
    <property type="entry name" value="Peptidase_M24B"/>
</dbReference>
<gene>
    <name evidence="3" type="ORF">G7084_07125</name>
</gene>
<dbReference type="InterPro" id="IPR029149">
    <property type="entry name" value="Creatin/AminoP/Spt16_N"/>
</dbReference>
<sequence>MYLKRIEKVRKNLTIFNADGMLVADGDNLKYLTGFLGGTGDGLLLIGTAEQKAALITDARYEEELRTSLPDGIDLLITRDYYGVAMLAAKRFKINNLGFEDTLPFKIFDVLDENFEGQDENSDIVPIPELVEWLRQVKSEDELVALRHSTQVAIQAYEKLLDQIEVGMTERQVANRLDQIIKDLGATSASFETIVASGYRGALPHGEATDKPLATGELVTIDFGYFVDGYTSDITRTFGIGTIDDGVKRAYQVVQEANQAAIHQIKAGTLAGDVDQAARNVIEAAEYGKYYTHATGHGVGLAIHEGPVLSTQAEERLEAGMLLTIEPGIYIPGAFGIRIEDDIIVTPSGVENLTEQLTTDLVIIDR</sequence>
<keyword evidence="3" id="KW-0031">Aminopeptidase</keyword>
<keyword evidence="4" id="KW-1185">Reference proteome</keyword>
<dbReference type="EMBL" id="CP049888">
    <property type="protein sequence ID" value="QIL51083.1"/>
    <property type="molecule type" value="Genomic_DNA"/>
</dbReference>
<keyword evidence="3" id="KW-0645">Protease</keyword>
<protein>
    <submittedName>
        <fullName evidence="3">Aminopeptidase P family protein</fullName>
    </submittedName>
</protein>
<dbReference type="InterPro" id="IPR001714">
    <property type="entry name" value="Pept_M24_MAP"/>
</dbReference>
<dbReference type="InterPro" id="IPR000587">
    <property type="entry name" value="Creatinase_N"/>
</dbReference>
<dbReference type="GO" id="GO:0008235">
    <property type="term" value="F:metalloexopeptidase activity"/>
    <property type="evidence" value="ECO:0007669"/>
    <property type="project" value="UniProtKB-ARBA"/>
</dbReference>
<proteinExistence type="predicted"/>
<keyword evidence="3" id="KW-0378">Hydrolase</keyword>